<evidence type="ECO:0000259" key="4">
    <source>
        <dbReference type="Pfam" id="PF00441"/>
    </source>
</evidence>
<dbReference type="SUPFAM" id="SSF56645">
    <property type="entry name" value="Acyl-CoA dehydrogenase NM domain-like"/>
    <property type="match status" value="1"/>
</dbReference>
<evidence type="ECO:0000256" key="3">
    <source>
        <dbReference type="ARBA" id="ARBA00022827"/>
    </source>
</evidence>
<feature type="domain" description="Acyl-CoA oxidase/dehydrogenase middle" evidence="5">
    <location>
        <begin position="20"/>
        <end position="124"/>
    </location>
</feature>
<accession>X1V8U6</accession>
<dbReference type="InterPro" id="IPR036250">
    <property type="entry name" value="AcylCo_DH-like_C"/>
</dbReference>
<feature type="non-terminal residue" evidence="6">
    <location>
        <position position="246"/>
    </location>
</feature>
<keyword evidence="2" id="KW-0285">Flavoprotein</keyword>
<reference evidence="6" key="1">
    <citation type="journal article" date="2014" name="Front. Microbiol.">
        <title>High frequency of phylogenetically diverse reductive dehalogenase-homologous genes in deep subseafloor sedimentary metagenomes.</title>
        <authorList>
            <person name="Kawai M."/>
            <person name="Futagami T."/>
            <person name="Toyoda A."/>
            <person name="Takaki Y."/>
            <person name="Nishi S."/>
            <person name="Hori S."/>
            <person name="Arai W."/>
            <person name="Tsubouchi T."/>
            <person name="Morono Y."/>
            <person name="Uchiyama I."/>
            <person name="Ito T."/>
            <person name="Fujiyama A."/>
            <person name="Inagaki F."/>
            <person name="Takami H."/>
        </authorList>
    </citation>
    <scope>NUCLEOTIDE SEQUENCE</scope>
    <source>
        <strain evidence="6">Expedition CK06-06</strain>
    </source>
</reference>
<dbReference type="GO" id="GO:0003995">
    <property type="term" value="F:acyl-CoA dehydrogenase activity"/>
    <property type="evidence" value="ECO:0007669"/>
    <property type="project" value="TreeGrafter"/>
</dbReference>
<gene>
    <name evidence="6" type="ORF">S12H4_49523</name>
</gene>
<dbReference type="AlphaFoldDB" id="X1V8U6"/>
<evidence type="ECO:0000313" key="6">
    <source>
        <dbReference type="EMBL" id="GAJ12842.1"/>
    </source>
</evidence>
<dbReference type="CDD" id="cd00567">
    <property type="entry name" value="ACAD"/>
    <property type="match status" value="1"/>
</dbReference>
<dbReference type="Gene3D" id="1.20.140.10">
    <property type="entry name" value="Butyryl-CoA Dehydrogenase, subunit A, domain 3"/>
    <property type="match status" value="1"/>
</dbReference>
<dbReference type="PANTHER" id="PTHR43884:SF12">
    <property type="entry name" value="ISOVALERYL-COA DEHYDROGENASE, MITOCHONDRIAL-RELATED"/>
    <property type="match status" value="1"/>
</dbReference>
<dbReference type="SUPFAM" id="SSF47203">
    <property type="entry name" value="Acyl-CoA dehydrogenase C-terminal domain-like"/>
    <property type="match status" value="1"/>
</dbReference>
<evidence type="ECO:0008006" key="7">
    <source>
        <dbReference type="Google" id="ProtNLM"/>
    </source>
</evidence>
<dbReference type="InterPro" id="IPR009075">
    <property type="entry name" value="AcylCo_DH/oxidase_C"/>
</dbReference>
<sequence>EDQIQRHLIPWRDDPRGMIALAFTEPVAGSDNLLPCLDVKAGMKTTAVPEGDHYVLNGMKHFISNAYCARLYLIFARSDLTKPITEGASLFLVPRDTPGLSIGRVDDKVGQRLADNAEIILENVRVPKEDLVGEWNKAMVSRERSVRHSHAFEGATCVGPAQRAFEMALDWAKTRIQGAKPIIQHPNIAIRLGEMWAAIQACRLMYSRVAWSADNFQYFDTRLFNVVNPFCAESLMKITLDAMQIF</sequence>
<organism evidence="6">
    <name type="scientific">marine sediment metagenome</name>
    <dbReference type="NCBI Taxonomy" id="412755"/>
    <lineage>
        <taxon>unclassified sequences</taxon>
        <taxon>metagenomes</taxon>
        <taxon>ecological metagenomes</taxon>
    </lineage>
</organism>
<evidence type="ECO:0000256" key="1">
    <source>
        <dbReference type="ARBA" id="ARBA00009347"/>
    </source>
</evidence>
<evidence type="ECO:0000259" key="5">
    <source>
        <dbReference type="Pfam" id="PF02770"/>
    </source>
</evidence>
<dbReference type="Gene3D" id="2.40.110.10">
    <property type="entry name" value="Butyryl-CoA Dehydrogenase, subunit A, domain 2"/>
    <property type="match status" value="1"/>
</dbReference>
<comment type="similarity">
    <text evidence="1">Belongs to the acyl-CoA dehydrogenase family.</text>
</comment>
<feature type="domain" description="Acyl-CoA dehydrogenase/oxidase C-terminal" evidence="4">
    <location>
        <begin position="154"/>
        <end position="246"/>
    </location>
</feature>
<proteinExistence type="inferred from homology"/>
<dbReference type="InterPro" id="IPR006091">
    <property type="entry name" value="Acyl-CoA_Oxase/DH_mid-dom"/>
</dbReference>
<name>X1V8U6_9ZZZZ</name>
<comment type="caution">
    <text evidence="6">The sequence shown here is derived from an EMBL/GenBank/DDBJ whole genome shotgun (WGS) entry which is preliminary data.</text>
</comment>
<dbReference type="EMBL" id="BARW01031078">
    <property type="protein sequence ID" value="GAJ12842.1"/>
    <property type="molecule type" value="Genomic_DNA"/>
</dbReference>
<feature type="non-terminal residue" evidence="6">
    <location>
        <position position="1"/>
    </location>
</feature>
<evidence type="ECO:0000256" key="2">
    <source>
        <dbReference type="ARBA" id="ARBA00022630"/>
    </source>
</evidence>
<keyword evidence="3" id="KW-0274">FAD</keyword>
<dbReference type="Pfam" id="PF00441">
    <property type="entry name" value="Acyl-CoA_dh_1"/>
    <property type="match status" value="1"/>
</dbReference>
<dbReference type="Pfam" id="PF02770">
    <property type="entry name" value="Acyl-CoA_dh_M"/>
    <property type="match status" value="1"/>
</dbReference>
<dbReference type="PANTHER" id="PTHR43884">
    <property type="entry name" value="ACYL-COA DEHYDROGENASE"/>
    <property type="match status" value="1"/>
</dbReference>
<protein>
    <recommendedName>
        <fullName evidence="7">Acyl-CoA dehydrogenase</fullName>
    </recommendedName>
</protein>
<dbReference type="InterPro" id="IPR009100">
    <property type="entry name" value="AcylCoA_DH/oxidase_NM_dom_sf"/>
</dbReference>
<dbReference type="InterPro" id="IPR046373">
    <property type="entry name" value="Acyl-CoA_Oxase/DH_mid-dom_sf"/>
</dbReference>